<evidence type="ECO:0000313" key="2">
    <source>
        <dbReference type="EMBL" id="GHE11820.1"/>
    </source>
</evidence>
<gene>
    <name evidence="2" type="ORF">GCM10010339_72970</name>
</gene>
<accession>A0A918YPJ2</accession>
<protein>
    <submittedName>
        <fullName evidence="2">Uncharacterized protein</fullName>
    </submittedName>
</protein>
<keyword evidence="3" id="KW-1185">Reference proteome</keyword>
<comment type="caution">
    <text evidence="2">The sequence shown here is derived from an EMBL/GenBank/DDBJ whole genome shotgun (WGS) entry which is preliminary data.</text>
</comment>
<name>A0A918YPJ2_9ACTN</name>
<feature type="compositionally biased region" description="Polar residues" evidence="1">
    <location>
        <begin position="10"/>
        <end position="25"/>
    </location>
</feature>
<organism evidence="2 3">
    <name type="scientific">Streptomyces alanosinicus</name>
    <dbReference type="NCBI Taxonomy" id="68171"/>
    <lineage>
        <taxon>Bacteria</taxon>
        <taxon>Bacillati</taxon>
        <taxon>Actinomycetota</taxon>
        <taxon>Actinomycetes</taxon>
        <taxon>Kitasatosporales</taxon>
        <taxon>Streptomycetaceae</taxon>
        <taxon>Streptomyces</taxon>
    </lineage>
</organism>
<dbReference type="EMBL" id="BMVG01000030">
    <property type="protein sequence ID" value="GHE11820.1"/>
    <property type="molecule type" value="Genomic_DNA"/>
</dbReference>
<reference evidence="2" key="1">
    <citation type="journal article" date="2014" name="Int. J. Syst. Evol. Microbiol.">
        <title>Complete genome sequence of Corynebacterium casei LMG S-19264T (=DSM 44701T), isolated from a smear-ripened cheese.</title>
        <authorList>
            <consortium name="US DOE Joint Genome Institute (JGI-PGF)"/>
            <person name="Walter F."/>
            <person name="Albersmeier A."/>
            <person name="Kalinowski J."/>
            <person name="Ruckert C."/>
        </authorList>
    </citation>
    <scope>NUCLEOTIDE SEQUENCE</scope>
    <source>
        <strain evidence="2">JCM 4714</strain>
    </source>
</reference>
<evidence type="ECO:0000256" key="1">
    <source>
        <dbReference type="SAM" id="MobiDB-lite"/>
    </source>
</evidence>
<evidence type="ECO:0000313" key="3">
    <source>
        <dbReference type="Proteomes" id="UP000655443"/>
    </source>
</evidence>
<sequence length="79" mass="8621">MLNAQRVTGIPSTYAQYRDGQSTSYREGRGARQCPDHNPCALNVPWPPDGLSPHMTRAGSETPPETPETPAQGHTKQYG</sequence>
<dbReference type="AlphaFoldDB" id="A0A918YPJ2"/>
<dbReference type="Proteomes" id="UP000655443">
    <property type="component" value="Unassembled WGS sequence"/>
</dbReference>
<feature type="region of interest" description="Disordered" evidence="1">
    <location>
        <begin position="1"/>
        <end position="79"/>
    </location>
</feature>
<proteinExistence type="predicted"/>
<reference evidence="2" key="2">
    <citation type="submission" date="2020-09" db="EMBL/GenBank/DDBJ databases">
        <authorList>
            <person name="Sun Q."/>
            <person name="Ohkuma M."/>
        </authorList>
    </citation>
    <scope>NUCLEOTIDE SEQUENCE</scope>
    <source>
        <strain evidence="2">JCM 4714</strain>
    </source>
</reference>